<dbReference type="AlphaFoldDB" id="A0A085LIN8"/>
<dbReference type="InterPro" id="IPR058912">
    <property type="entry name" value="HTH_animal"/>
</dbReference>
<keyword evidence="3" id="KW-1185">Reference proteome</keyword>
<accession>A0A085LIN8</accession>
<dbReference type="PANTHER" id="PTHR21301">
    <property type="entry name" value="REVERSE TRANSCRIPTASE"/>
    <property type="match status" value="1"/>
</dbReference>
<sequence length="139" mass="16231">MESLERKAFEMIDTGIAPRLFKRYVDDIFAIIKKEKEEQFLNFLNSIFPEQIVFTMEKEENEALPFLDVLIVRTKEGLKIKVHRKPTDTDQYLHFLSHHPRSVMRGILCGMVDRAVSLCSPEFLESELNYISTTFSKNG</sequence>
<feature type="domain" description="Helix-turn-helix" evidence="1">
    <location>
        <begin position="91"/>
        <end position="139"/>
    </location>
</feature>
<organism evidence="2 3">
    <name type="scientific">Trichuris suis</name>
    <name type="common">pig whipworm</name>
    <dbReference type="NCBI Taxonomy" id="68888"/>
    <lineage>
        <taxon>Eukaryota</taxon>
        <taxon>Metazoa</taxon>
        <taxon>Ecdysozoa</taxon>
        <taxon>Nematoda</taxon>
        <taxon>Enoplea</taxon>
        <taxon>Dorylaimia</taxon>
        <taxon>Trichinellida</taxon>
        <taxon>Trichuridae</taxon>
        <taxon>Trichuris</taxon>
    </lineage>
</organism>
<evidence type="ECO:0000259" key="1">
    <source>
        <dbReference type="Pfam" id="PF26215"/>
    </source>
</evidence>
<evidence type="ECO:0000313" key="2">
    <source>
        <dbReference type="EMBL" id="KFD44834.1"/>
    </source>
</evidence>
<proteinExistence type="predicted"/>
<dbReference type="EMBL" id="KL364397">
    <property type="protein sequence ID" value="KFD44834.1"/>
    <property type="molecule type" value="Genomic_DNA"/>
</dbReference>
<dbReference type="Proteomes" id="UP000030764">
    <property type="component" value="Unassembled WGS sequence"/>
</dbReference>
<dbReference type="Pfam" id="PF26215">
    <property type="entry name" value="HTH_animal"/>
    <property type="match status" value="1"/>
</dbReference>
<gene>
    <name evidence="2" type="ORF">M513_14289</name>
</gene>
<dbReference type="PANTHER" id="PTHR21301:SF10">
    <property type="entry name" value="REVERSE TRANSCRIPTASE DOMAIN-CONTAINING PROTEIN"/>
    <property type="match status" value="1"/>
</dbReference>
<reference evidence="2 3" key="1">
    <citation type="journal article" date="2014" name="Nat. Genet.">
        <title>Genome and transcriptome of the porcine whipworm Trichuris suis.</title>
        <authorList>
            <person name="Jex A.R."/>
            <person name="Nejsum P."/>
            <person name="Schwarz E.M."/>
            <person name="Hu L."/>
            <person name="Young N.D."/>
            <person name="Hall R.S."/>
            <person name="Korhonen P.K."/>
            <person name="Liao S."/>
            <person name="Thamsborg S."/>
            <person name="Xia J."/>
            <person name="Xu P."/>
            <person name="Wang S."/>
            <person name="Scheerlinck J.P."/>
            <person name="Hofmann A."/>
            <person name="Sternberg P.W."/>
            <person name="Wang J."/>
            <person name="Gasser R.B."/>
        </authorList>
    </citation>
    <scope>NUCLEOTIDE SEQUENCE [LARGE SCALE GENOMIC DNA]</scope>
    <source>
        <strain evidence="2">DCEP-RM93M</strain>
    </source>
</reference>
<evidence type="ECO:0000313" key="3">
    <source>
        <dbReference type="Proteomes" id="UP000030764"/>
    </source>
</evidence>
<name>A0A085LIN8_9BILA</name>
<protein>
    <recommendedName>
        <fullName evidence="1">Helix-turn-helix domain-containing protein</fullName>
    </recommendedName>
</protein>